<dbReference type="SUPFAM" id="SSF52922">
    <property type="entry name" value="TK C-terminal domain-like"/>
    <property type="match status" value="1"/>
</dbReference>
<dbReference type="SMART" id="SM00861">
    <property type="entry name" value="Transket_pyr"/>
    <property type="match status" value="1"/>
</dbReference>
<evidence type="ECO:0000256" key="1">
    <source>
        <dbReference type="ARBA" id="ARBA00004980"/>
    </source>
</evidence>
<feature type="binding site" evidence="10">
    <location>
        <position position="367"/>
    </location>
    <ligand>
        <name>thiamine diphosphate</name>
        <dbReference type="ChEBI" id="CHEBI:58937"/>
    </ligand>
</feature>
<evidence type="ECO:0000256" key="9">
    <source>
        <dbReference type="ARBA" id="ARBA00023229"/>
    </source>
</evidence>
<feature type="binding site" evidence="10">
    <location>
        <position position="283"/>
    </location>
    <ligand>
        <name>thiamine diphosphate</name>
        <dbReference type="ChEBI" id="CHEBI:58937"/>
    </ligand>
</feature>
<dbReference type="PANTHER" id="PTHR43322">
    <property type="entry name" value="1-D-DEOXYXYLULOSE 5-PHOSPHATE SYNTHASE-RELATED"/>
    <property type="match status" value="1"/>
</dbReference>
<dbReference type="CDD" id="cd07033">
    <property type="entry name" value="TPP_PYR_DXS_TK_like"/>
    <property type="match status" value="1"/>
</dbReference>
<keyword evidence="5 10" id="KW-0479">Metal-binding</keyword>
<dbReference type="EC" id="2.2.1.7" evidence="10"/>
<dbReference type="GO" id="GO:0008661">
    <property type="term" value="F:1-deoxy-D-xylulose-5-phosphate synthase activity"/>
    <property type="evidence" value="ECO:0007669"/>
    <property type="project" value="UniProtKB-UniRule"/>
</dbReference>
<dbReference type="GO" id="GO:0000287">
    <property type="term" value="F:magnesium ion binding"/>
    <property type="evidence" value="ECO:0007669"/>
    <property type="project" value="UniProtKB-UniRule"/>
</dbReference>
<dbReference type="InterPro" id="IPR005477">
    <property type="entry name" value="Dxylulose-5-P_synthase"/>
</dbReference>
<reference evidence="12 13" key="1">
    <citation type="submission" date="2020-08" db="EMBL/GenBank/DDBJ databases">
        <title>Genomic Encyclopedia of Type Strains, Phase IV (KMG-IV): sequencing the most valuable type-strain genomes for metagenomic binning, comparative biology and taxonomic classification.</title>
        <authorList>
            <person name="Goeker M."/>
        </authorList>
    </citation>
    <scope>NUCLEOTIDE SEQUENCE [LARGE SCALE GENOMIC DNA]</scope>
    <source>
        <strain evidence="12 13">DSM 25799</strain>
    </source>
</reference>
<evidence type="ECO:0000313" key="12">
    <source>
        <dbReference type="EMBL" id="MBB5183696.1"/>
    </source>
</evidence>
<keyword evidence="7 10" id="KW-0784">Thiamine biosynthesis</keyword>
<dbReference type="PROSITE" id="PS00801">
    <property type="entry name" value="TRANSKETOLASE_1"/>
    <property type="match status" value="1"/>
</dbReference>
<dbReference type="InterPro" id="IPR009014">
    <property type="entry name" value="Transketo_C/PFOR_II"/>
</dbReference>
<dbReference type="PANTHER" id="PTHR43322:SF5">
    <property type="entry name" value="1-DEOXY-D-XYLULOSE-5-PHOSPHATE SYNTHASE, CHLOROPLASTIC"/>
    <property type="match status" value="1"/>
</dbReference>
<evidence type="ECO:0000256" key="10">
    <source>
        <dbReference type="HAMAP-Rule" id="MF_00315"/>
    </source>
</evidence>
<dbReference type="RefSeq" id="WP_183328991.1">
    <property type="nucleotide sequence ID" value="NZ_JACHHK010000007.1"/>
</dbReference>
<feature type="binding site" evidence="10">
    <location>
        <position position="173"/>
    </location>
    <ligand>
        <name>thiamine diphosphate</name>
        <dbReference type="ChEBI" id="CHEBI:58937"/>
    </ligand>
</feature>
<dbReference type="Pfam" id="PF02780">
    <property type="entry name" value="Transketolase_C"/>
    <property type="match status" value="1"/>
</dbReference>
<dbReference type="CDD" id="cd02007">
    <property type="entry name" value="TPP_DXS"/>
    <property type="match status" value="1"/>
</dbReference>
<evidence type="ECO:0000256" key="2">
    <source>
        <dbReference type="ARBA" id="ARBA00011081"/>
    </source>
</evidence>
<dbReference type="AlphaFoldDB" id="A0A7W8CY30"/>
<proteinExistence type="inferred from homology"/>
<dbReference type="UniPathway" id="UPA00064">
    <property type="reaction ID" value="UER00091"/>
</dbReference>
<name>A0A7W8CY30_9FIRM</name>
<dbReference type="InterPro" id="IPR029061">
    <property type="entry name" value="THDP-binding"/>
</dbReference>
<dbReference type="Pfam" id="PF13292">
    <property type="entry name" value="DXP_synthase_N"/>
    <property type="match status" value="1"/>
</dbReference>
<keyword evidence="9 10" id="KW-0414">Isoprene biosynthesis</keyword>
<dbReference type="Pfam" id="PF02779">
    <property type="entry name" value="Transket_pyr"/>
    <property type="match status" value="1"/>
</dbReference>
<evidence type="ECO:0000259" key="11">
    <source>
        <dbReference type="SMART" id="SM00861"/>
    </source>
</evidence>
<comment type="similarity">
    <text evidence="2 10">Belongs to the transketolase family. DXPS subfamily.</text>
</comment>
<dbReference type="GO" id="GO:0019288">
    <property type="term" value="P:isopentenyl diphosphate biosynthetic process, methylerythritol 4-phosphate pathway"/>
    <property type="evidence" value="ECO:0007669"/>
    <property type="project" value="TreeGrafter"/>
</dbReference>
<gene>
    <name evidence="10" type="primary">dxs</name>
    <name evidence="12" type="ORF">HNQ47_001735</name>
</gene>
<comment type="subunit">
    <text evidence="3 10">Homodimer.</text>
</comment>
<dbReference type="Gene3D" id="3.40.50.970">
    <property type="match status" value="2"/>
</dbReference>
<feature type="domain" description="Transketolase-like pyrimidine-binding" evidence="11">
    <location>
        <begin position="316"/>
        <end position="479"/>
    </location>
</feature>
<dbReference type="InterPro" id="IPR033248">
    <property type="entry name" value="Transketolase_C"/>
</dbReference>
<evidence type="ECO:0000256" key="3">
    <source>
        <dbReference type="ARBA" id="ARBA00011738"/>
    </source>
</evidence>
<comment type="pathway">
    <text evidence="1 10">Metabolic intermediate biosynthesis; 1-deoxy-D-xylulose 5-phosphate biosynthesis; 1-deoxy-D-xylulose 5-phosphate from D-glyceraldehyde 3-phosphate and pyruvate: step 1/1.</text>
</comment>
<evidence type="ECO:0000256" key="6">
    <source>
        <dbReference type="ARBA" id="ARBA00022842"/>
    </source>
</evidence>
<comment type="caution">
    <text evidence="12">The sequence shown here is derived from an EMBL/GenBank/DDBJ whole genome shotgun (WGS) entry which is preliminary data.</text>
</comment>
<evidence type="ECO:0000256" key="4">
    <source>
        <dbReference type="ARBA" id="ARBA00022679"/>
    </source>
</evidence>
<dbReference type="HAMAP" id="MF_00315">
    <property type="entry name" value="DXP_synth"/>
    <property type="match status" value="1"/>
</dbReference>
<dbReference type="NCBIfam" id="TIGR00204">
    <property type="entry name" value="dxs"/>
    <property type="match status" value="1"/>
</dbReference>
<comment type="function">
    <text evidence="10">Catalyzes the acyloin condensation reaction between C atoms 2 and 3 of pyruvate and glyceraldehyde 3-phosphate to yield 1-deoxy-D-xylulose-5-phosphate (DXP).</text>
</comment>
<keyword evidence="8 10" id="KW-0786">Thiamine pyrophosphate</keyword>
<dbReference type="EMBL" id="JACHHK010000007">
    <property type="protein sequence ID" value="MBB5183696.1"/>
    <property type="molecule type" value="Genomic_DNA"/>
</dbReference>
<protein>
    <recommendedName>
        <fullName evidence="10">1-deoxy-D-xylulose-5-phosphate synthase</fullName>
        <ecNumber evidence="10">2.2.1.7</ecNumber>
    </recommendedName>
    <alternativeName>
        <fullName evidence="10">1-deoxyxylulose-5-phosphate synthase</fullName>
        <shortName evidence="10">DXP synthase</shortName>
        <shortName evidence="10">DXPS</shortName>
    </alternativeName>
</protein>
<dbReference type="InterPro" id="IPR049557">
    <property type="entry name" value="Transketolase_CS"/>
</dbReference>
<keyword evidence="4 10" id="KW-0808">Transferase</keyword>
<organism evidence="12 13">
    <name type="scientific">Catenisphaera adipataccumulans</name>
    <dbReference type="NCBI Taxonomy" id="700500"/>
    <lineage>
        <taxon>Bacteria</taxon>
        <taxon>Bacillati</taxon>
        <taxon>Bacillota</taxon>
        <taxon>Erysipelotrichia</taxon>
        <taxon>Erysipelotrichales</taxon>
        <taxon>Erysipelotrichaceae</taxon>
        <taxon>Catenisphaera</taxon>
    </lineage>
</organism>
<dbReference type="NCBIfam" id="NF003933">
    <property type="entry name" value="PRK05444.2-2"/>
    <property type="match status" value="1"/>
</dbReference>
<feature type="binding site" evidence="10">
    <location>
        <begin position="145"/>
        <end position="146"/>
    </location>
    <ligand>
        <name>thiamine diphosphate</name>
        <dbReference type="ChEBI" id="CHEBI:58937"/>
    </ligand>
</feature>
<feature type="binding site" evidence="10">
    <location>
        <position position="173"/>
    </location>
    <ligand>
        <name>Mg(2+)</name>
        <dbReference type="ChEBI" id="CHEBI:18420"/>
    </ligand>
</feature>
<dbReference type="SUPFAM" id="SSF52518">
    <property type="entry name" value="Thiamin diphosphate-binding fold (THDP-binding)"/>
    <property type="match status" value="2"/>
</dbReference>
<dbReference type="GO" id="GO:0009228">
    <property type="term" value="P:thiamine biosynthetic process"/>
    <property type="evidence" value="ECO:0007669"/>
    <property type="project" value="UniProtKB-UniRule"/>
</dbReference>
<evidence type="ECO:0000256" key="7">
    <source>
        <dbReference type="ARBA" id="ARBA00022977"/>
    </source>
</evidence>
<comment type="cofactor">
    <cofactor evidence="10">
        <name>thiamine diphosphate</name>
        <dbReference type="ChEBI" id="CHEBI:58937"/>
    </cofactor>
    <text evidence="10">Binds 1 thiamine pyrophosphate per subunit.</text>
</comment>
<keyword evidence="6 10" id="KW-0460">Magnesium</keyword>
<dbReference type="GO" id="GO:0005829">
    <property type="term" value="C:cytosol"/>
    <property type="evidence" value="ECO:0007669"/>
    <property type="project" value="TreeGrafter"/>
</dbReference>
<feature type="binding site" evidence="10">
    <location>
        <begin position="113"/>
        <end position="115"/>
    </location>
    <ligand>
        <name>thiamine diphosphate</name>
        <dbReference type="ChEBI" id="CHEBI:58937"/>
    </ligand>
</feature>
<feature type="binding site" evidence="10">
    <location>
        <position position="144"/>
    </location>
    <ligand>
        <name>Mg(2+)</name>
        <dbReference type="ChEBI" id="CHEBI:18420"/>
    </ligand>
</feature>
<dbReference type="Gene3D" id="3.40.50.920">
    <property type="match status" value="1"/>
</dbReference>
<comment type="catalytic activity">
    <reaction evidence="10">
        <text>D-glyceraldehyde 3-phosphate + pyruvate + H(+) = 1-deoxy-D-xylulose 5-phosphate + CO2</text>
        <dbReference type="Rhea" id="RHEA:12605"/>
        <dbReference type="ChEBI" id="CHEBI:15361"/>
        <dbReference type="ChEBI" id="CHEBI:15378"/>
        <dbReference type="ChEBI" id="CHEBI:16526"/>
        <dbReference type="ChEBI" id="CHEBI:57792"/>
        <dbReference type="ChEBI" id="CHEBI:59776"/>
        <dbReference type="EC" id="2.2.1.7"/>
    </reaction>
</comment>
<accession>A0A7W8CY30</accession>
<dbReference type="GO" id="GO:0016114">
    <property type="term" value="P:terpenoid biosynthetic process"/>
    <property type="evidence" value="ECO:0007669"/>
    <property type="project" value="UniProtKB-UniRule"/>
</dbReference>
<evidence type="ECO:0000256" key="8">
    <source>
        <dbReference type="ARBA" id="ARBA00023052"/>
    </source>
</evidence>
<feature type="binding site" evidence="10">
    <location>
        <position position="72"/>
    </location>
    <ligand>
        <name>thiamine diphosphate</name>
        <dbReference type="ChEBI" id="CHEBI:58937"/>
    </ligand>
</feature>
<dbReference type="Proteomes" id="UP000539953">
    <property type="component" value="Unassembled WGS sequence"/>
</dbReference>
<sequence>MRVTDIQSPKDIKSMNVRQLENLADQIRTFLIESIARTGGHLSSNLGVVELTLAMHYVFNAPKDKLIFDVGHQCYTHKILTGRAQMFPLLRQRNGLSGYQRMHESPYDCWEAGHSSTSLSAALGFATARDLLKQNYEVVALIGDGSLTGGMAMEALNDIGSKQKKLIIIFNDNNMSISRNHAGFEERITALRASKVYRSTKQGMKSNLKNNKMGQNVLKQVTKVKDHIKDGVIDAPLFREFNLDYIGPVDGHNLNELINVLETAKEHDGPIVVHVLTRKGKGYPYAEQDQTGKWHGVSPFDVKTGEPLMKLPYDHLTWSEVISRTLMRFAKKDKKLVVLTPAMAQGSKLLEFSKAYPDRFFDCGIAEQHTVTMAGAMALGGLHPFVSVYSTFLQRAYDQMNHDIGRMKLPVVIGIDRAGLVGQDGDTHQGVFDIAMLRSIPNLILSQPQDAAEAQNLLYTAFRSGKPFCIRYPRGNVKYEEVTDLQDIEIGSWTKTTVGTHPKSIVITYGPDVDHVIAKAKTNNMDLIVVNARFFKPVDGTMIDELYETGLPIHVFETDCRIGSLSTAILEYRNRVAPQFQTFGIDDHFVEQGSVRSLRIQEHIGLEDLFEELEQDV</sequence>
<keyword evidence="13" id="KW-1185">Reference proteome</keyword>
<evidence type="ECO:0000256" key="5">
    <source>
        <dbReference type="ARBA" id="ARBA00022723"/>
    </source>
</evidence>
<evidence type="ECO:0000313" key="13">
    <source>
        <dbReference type="Proteomes" id="UP000539953"/>
    </source>
</evidence>
<dbReference type="InterPro" id="IPR005475">
    <property type="entry name" value="Transketolase-like_Pyr-bd"/>
</dbReference>
<dbReference type="GO" id="GO:0030976">
    <property type="term" value="F:thiamine pyrophosphate binding"/>
    <property type="evidence" value="ECO:0007669"/>
    <property type="project" value="UniProtKB-UniRule"/>
</dbReference>
<comment type="cofactor">
    <cofactor evidence="10">
        <name>Mg(2+)</name>
        <dbReference type="ChEBI" id="CHEBI:18420"/>
    </cofactor>
    <text evidence="10">Binds 1 Mg(2+) ion per subunit.</text>
</comment>